<dbReference type="RefSeq" id="WP_035869600.1">
    <property type="nucleotide sequence ID" value="NZ_KK853997.1"/>
</dbReference>
<reference evidence="1 2" key="1">
    <citation type="submission" date="2014-05" db="EMBL/GenBank/DDBJ databases">
        <title>Draft Genome Sequence of Kitasatospora cheerisanensis KCTC 2395.</title>
        <authorList>
            <person name="Nam D.H."/>
        </authorList>
    </citation>
    <scope>NUCLEOTIDE SEQUENCE [LARGE SCALE GENOMIC DNA]</scope>
    <source>
        <strain evidence="1 2">KCTC 2395</strain>
    </source>
</reference>
<accession>A0A066YSP0</accession>
<dbReference type="PATRIC" id="fig|1348663.4.peg.6955"/>
<evidence type="ECO:0000313" key="2">
    <source>
        <dbReference type="Proteomes" id="UP000027178"/>
    </source>
</evidence>
<keyword evidence="2" id="KW-1185">Reference proteome</keyword>
<name>A0A066YSP0_9ACTN</name>
<dbReference type="OrthoDB" id="135105at2"/>
<sequence length="214" mass="22536">MFRPAGAGPVGAEVLWCGTPGGRDDAALLLVDASLWPEPPGPVRWGRLVTDRPGTVCETWGLPELAQRPGRPAEAVQLLGELNPGTGFADNRHVMDLRQHPPQWSDGSAWGGLSGAAVHCEELLTGVVASERAHSGGAQLNLVPAYVLLHDPAFRAVLAAHGVPAALEPVELRHLADPALAPDRAAGRSAPPRRCCGRPGRRCRSTGGTRCWTS</sequence>
<dbReference type="eggNOG" id="COG0265">
    <property type="taxonomic scope" value="Bacteria"/>
</dbReference>
<evidence type="ECO:0000313" key="1">
    <source>
        <dbReference type="EMBL" id="KDN81101.1"/>
    </source>
</evidence>
<proteinExistence type="predicted"/>
<gene>
    <name evidence="1" type="ORF">KCH_71950</name>
</gene>
<dbReference type="AlphaFoldDB" id="A0A066YSP0"/>
<comment type="caution">
    <text evidence="1">The sequence shown here is derived from an EMBL/GenBank/DDBJ whole genome shotgun (WGS) entry which is preliminary data.</text>
</comment>
<dbReference type="Proteomes" id="UP000027178">
    <property type="component" value="Unassembled WGS sequence"/>
</dbReference>
<organism evidence="1 2">
    <name type="scientific">Kitasatospora cheerisanensis KCTC 2395</name>
    <dbReference type="NCBI Taxonomy" id="1348663"/>
    <lineage>
        <taxon>Bacteria</taxon>
        <taxon>Bacillati</taxon>
        <taxon>Actinomycetota</taxon>
        <taxon>Actinomycetes</taxon>
        <taxon>Kitasatosporales</taxon>
        <taxon>Streptomycetaceae</taxon>
        <taxon>Kitasatospora</taxon>
    </lineage>
</organism>
<dbReference type="HOGENOM" id="CLU_1048795_0_0_11"/>
<dbReference type="EMBL" id="JNBY01000155">
    <property type="protein sequence ID" value="KDN81101.1"/>
    <property type="molecule type" value="Genomic_DNA"/>
</dbReference>
<protein>
    <submittedName>
        <fullName evidence="1">Uncharacterized protein</fullName>
    </submittedName>
</protein>